<dbReference type="Gene3D" id="1.10.287.70">
    <property type="match status" value="1"/>
</dbReference>
<dbReference type="FunFam" id="3.40.190.10:FF:000072">
    <property type="entry name" value="glutamate receptor ionotropic, kainate 4"/>
    <property type="match status" value="1"/>
</dbReference>
<feature type="site" description="Crucial to convey clamshell closure to channel opening" evidence="18">
    <location>
        <position position="353"/>
    </location>
</feature>
<dbReference type="GO" id="GO:0015276">
    <property type="term" value="F:ligand-gated monoatomic ion channel activity"/>
    <property type="evidence" value="ECO:0007669"/>
    <property type="project" value="InterPro"/>
</dbReference>
<keyword evidence="8 20" id="KW-0472">Membrane</keyword>
<comment type="similarity">
    <text evidence="20">Belongs to the glutamate-gated ion channel (TC 1.A.10.1) family.</text>
</comment>
<dbReference type="OrthoDB" id="5984008at2759"/>
<dbReference type="Pfam" id="PF00060">
    <property type="entry name" value="Lig_chan"/>
    <property type="match status" value="1"/>
</dbReference>
<name>A0A852I4P0_9PASS</name>
<gene>
    <name evidence="24" type="primary">Grik4</name>
    <name evidence="24" type="ORF">NICCHL_R07340</name>
</gene>
<sequence>PQLSSALLFDAVYAVVTAVQELNRSQEIGVKPLSCGSAQIWQHGTSLMNYLRMVELEGLTGHIEFNSKGQRSNYALKILQHTRAGFRQIGHWHVSEGLSMDNRIFSSNISDSLFNTTLIVTTILENPYLMLKWNHQELEGNDRYEGFCVDMLKELAEILRFNYKIHLVGDGVYGVPEANGTWTGMVGELIARKADLAVAGLTITAEREKVIDFSKPFMTLGISILYRVHMGRRPGYFSFLDPFSPGVWLFMLLAYLAVSCVLFLVARLTPYEWYSPHPCSQGRCNLLVNQYSLGNSLWFPVGGFMQQGSTIAPQALSTRCVSGVWWAFTLIIISSYTANLAAFLTVQRMDVPIESVDDLADQTTIEYGTIHGGSSMTFFQNSRYQTYQRMWNYMYSKQPSVFVKSTEEGIARVLNSNYAFLLESTMNEYYRQRNCNLTQVGGLLDTKGYGIGMPVGSVFRDEFDLAILQLQENNRLEILKRKWWEGGKCPKEEDHRAKGLGMENIGGIFVVLICGLIVAIFMAMLEFLWSLRHSEQSEVSVCQEMVTELRNIILCKDSFQPRRRRGAVVRTGPALPEERRARSTTTLSNGKLCSGGEPDPLAQRLAQEAALVARGCTHIRVCPECRRFQGLRARPAAGSPARSEESLEWDKATNSSEPE</sequence>
<feature type="binding site" evidence="17">
    <location>
        <position position="207"/>
    </location>
    <ligand>
        <name>L-glutamate</name>
        <dbReference type="ChEBI" id="CHEBI:29985"/>
    </ligand>
</feature>
<feature type="domain" description="Ionotropic glutamate receptor L-glutamate and glycine-binding" evidence="23">
    <location>
        <begin position="127"/>
        <end position="191"/>
    </location>
</feature>
<feature type="transmembrane region" description="Helical" evidence="20">
    <location>
        <begin position="505"/>
        <end position="529"/>
    </location>
</feature>
<dbReference type="InterPro" id="IPR015683">
    <property type="entry name" value="Ionotropic_Glu_rcpt"/>
</dbReference>
<feature type="binding site" evidence="17">
    <location>
        <position position="374"/>
    </location>
    <ligand>
        <name>L-glutamate</name>
        <dbReference type="ChEBI" id="CHEBI:29985"/>
    </ligand>
</feature>
<evidence type="ECO:0000256" key="19">
    <source>
        <dbReference type="PIRSR" id="PIRSR601508-3"/>
    </source>
</evidence>
<dbReference type="InterPro" id="IPR019594">
    <property type="entry name" value="Glu/Gly-bd"/>
</dbReference>
<accession>A0A852I4P0</accession>
<keyword evidence="25" id="KW-1185">Reference proteome</keyword>
<evidence type="ECO:0000256" key="17">
    <source>
        <dbReference type="PIRSR" id="PIRSR601508-1"/>
    </source>
</evidence>
<dbReference type="SMART" id="SM00079">
    <property type="entry name" value="PBPe"/>
    <property type="match status" value="1"/>
</dbReference>
<comment type="function">
    <text evidence="20">Receptor for glutamate that functions as a ligand-gated ion channel in the central nervous system and plays an important role in excitatory synaptic transmission. L-glutamate acts as an excitatory neurotransmitter at many synapses in the central nervous system.</text>
</comment>
<comment type="caution">
    <text evidence="24">The sequence shown here is derived from an EMBL/GenBank/DDBJ whole genome shotgun (WGS) entry which is preliminary data.</text>
</comment>
<feature type="disulfide bond" evidence="19">
    <location>
        <begin position="435"/>
        <end position="489"/>
    </location>
</feature>
<dbReference type="SUPFAM" id="SSF53850">
    <property type="entry name" value="Periplasmic binding protein-like II"/>
    <property type="match status" value="1"/>
</dbReference>
<evidence type="ECO:0000256" key="3">
    <source>
        <dbReference type="ARBA" id="ARBA00022692"/>
    </source>
</evidence>
<feature type="binding site" evidence="17">
    <location>
        <position position="202"/>
    </location>
    <ligand>
        <name>L-glutamate</name>
        <dbReference type="ChEBI" id="CHEBI:29985"/>
    </ligand>
</feature>
<feature type="binding site" evidence="17">
    <location>
        <position position="423"/>
    </location>
    <ligand>
        <name>L-glutamate</name>
        <dbReference type="ChEBI" id="CHEBI:29985"/>
    </ligand>
</feature>
<proteinExistence type="inferred from homology"/>
<keyword evidence="13 20" id="KW-1071">Ligand-gated ion channel</keyword>
<evidence type="ECO:0000256" key="8">
    <source>
        <dbReference type="ARBA" id="ARBA00023136"/>
    </source>
</evidence>
<evidence type="ECO:0000256" key="6">
    <source>
        <dbReference type="ARBA" id="ARBA00023018"/>
    </source>
</evidence>
<dbReference type="PANTHER" id="PTHR18966">
    <property type="entry name" value="IONOTROPIC GLUTAMATE RECEPTOR"/>
    <property type="match status" value="1"/>
</dbReference>
<keyword evidence="19" id="KW-1015">Disulfide bond</keyword>
<dbReference type="InterPro" id="IPR001320">
    <property type="entry name" value="Iontro_rcpt_C"/>
</dbReference>
<evidence type="ECO:0000259" key="23">
    <source>
        <dbReference type="SMART" id="SM00918"/>
    </source>
</evidence>
<feature type="chain" id="PRO_5033096261" description="Glutamate receptor" evidence="20">
    <location>
        <begin position="19"/>
        <end position="659"/>
    </location>
</feature>
<keyword evidence="2 20" id="KW-1003">Cell membrane</keyword>
<evidence type="ECO:0000256" key="5">
    <source>
        <dbReference type="ARBA" id="ARBA00022989"/>
    </source>
</evidence>
<keyword evidence="10" id="KW-0325">Glycoprotein</keyword>
<evidence type="ECO:0000256" key="9">
    <source>
        <dbReference type="ARBA" id="ARBA00023170"/>
    </source>
</evidence>
<dbReference type="FunFam" id="3.40.190.10:FF:000060">
    <property type="entry name" value="Glutamate receptor ionotropic, kainate 1"/>
    <property type="match status" value="1"/>
</dbReference>
<dbReference type="CDD" id="cd13724">
    <property type="entry name" value="PBP2_iGluR_kainate_KA1"/>
    <property type="match status" value="1"/>
</dbReference>
<evidence type="ECO:0000256" key="18">
    <source>
        <dbReference type="PIRSR" id="PIRSR601508-2"/>
    </source>
</evidence>
<evidence type="ECO:0000313" key="24">
    <source>
        <dbReference type="EMBL" id="NXX32497.1"/>
    </source>
</evidence>
<dbReference type="InterPro" id="IPR001828">
    <property type="entry name" value="ANF_lig-bd_rcpt"/>
</dbReference>
<keyword evidence="9 20" id="KW-0675">Receptor</keyword>
<evidence type="ECO:0000256" key="1">
    <source>
        <dbReference type="ARBA" id="ARBA00022448"/>
    </source>
</evidence>
<feature type="domain" description="Ionotropic glutamate receptor C-terminal" evidence="22">
    <location>
        <begin position="117"/>
        <end position="486"/>
    </location>
</feature>
<dbReference type="InterPro" id="IPR001508">
    <property type="entry name" value="Iono_Glu_rcpt_met"/>
</dbReference>
<dbReference type="PRINTS" id="PR00177">
    <property type="entry name" value="NMDARECEPTOR"/>
</dbReference>
<dbReference type="Pfam" id="PF10613">
    <property type="entry name" value="Lig_chan-Glu_bd"/>
    <property type="match status" value="1"/>
</dbReference>
<feature type="non-terminal residue" evidence="24">
    <location>
        <position position="1"/>
    </location>
</feature>
<dbReference type="Pfam" id="PF01094">
    <property type="entry name" value="ANF_receptor"/>
    <property type="match status" value="1"/>
</dbReference>
<dbReference type="Gene3D" id="3.40.50.2300">
    <property type="match status" value="1"/>
</dbReference>
<protein>
    <recommendedName>
        <fullName evidence="20">Glutamate receptor</fullName>
    </recommendedName>
</protein>
<evidence type="ECO:0000313" key="25">
    <source>
        <dbReference type="Proteomes" id="UP000653383"/>
    </source>
</evidence>
<evidence type="ECO:0000256" key="10">
    <source>
        <dbReference type="ARBA" id="ARBA00023180"/>
    </source>
</evidence>
<dbReference type="InterPro" id="IPR028082">
    <property type="entry name" value="Peripla_BP_I"/>
</dbReference>
<dbReference type="AlphaFoldDB" id="A0A852I4P0"/>
<dbReference type="SMART" id="SM00918">
    <property type="entry name" value="Lig_chan-Glu_bd"/>
    <property type="match status" value="1"/>
</dbReference>
<evidence type="ECO:0000256" key="21">
    <source>
        <dbReference type="SAM" id="MobiDB-lite"/>
    </source>
</evidence>
<dbReference type="GO" id="GO:0038023">
    <property type="term" value="F:signaling receptor activity"/>
    <property type="evidence" value="ECO:0007669"/>
    <property type="project" value="InterPro"/>
</dbReference>
<evidence type="ECO:0000259" key="22">
    <source>
        <dbReference type="SMART" id="SM00079"/>
    </source>
</evidence>
<evidence type="ECO:0000256" key="13">
    <source>
        <dbReference type="ARBA" id="ARBA00023286"/>
    </source>
</evidence>
<dbReference type="Proteomes" id="UP000653383">
    <property type="component" value="Unassembled WGS sequence"/>
</dbReference>
<dbReference type="Gene3D" id="3.40.190.10">
    <property type="entry name" value="Periplasmic binding protein-like II"/>
    <property type="match status" value="1"/>
</dbReference>
<keyword evidence="5 20" id="KW-1133">Transmembrane helix</keyword>
<feature type="binding site" evidence="17">
    <location>
        <position position="375"/>
    </location>
    <ligand>
        <name>L-glutamate</name>
        <dbReference type="ChEBI" id="CHEBI:29985"/>
    </ligand>
</feature>
<comment type="subcellular location">
    <subcellularLocation>
        <location evidence="15 20">Postsynaptic cell membrane</location>
        <topology evidence="15 20">Multi-pass membrane protein</topology>
    </subcellularLocation>
    <subcellularLocation>
        <location evidence="16">Presynaptic cell membrane</location>
        <topology evidence="16">Multi-pass membrane protein</topology>
    </subcellularLocation>
</comment>
<feature type="region of interest" description="Disordered" evidence="21">
    <location>
        <begin position="633"/>
        <end position="659"/>
    </location>
</feature>
<evidence type="ECO:0000256" key="15">
    <source>
        <dbReference type="ARBA" id="ARBA00034104"/>
    </source>
</evidence>
<keyword evidence="7 20" id="KW-0406">Ion transport</keyword>
<dbReference type="GO" id="GO:0042734">
    <property type="term" value="C:presynaptic membrane"/>
    <property type="evidence" value="ECO:0007669"/>
    <property type="project" value="UniProtKB-SubCell"/>
</dbReference>
<keyword evidence="1 20" id="KW-0813">Transport</keyword>
<feature type="transmembrane region" description="Helical" evidence="20">
    <location>
        <begin position="247"/>
        <end position="266"/>
    </location>
</feature>
<evidence type="ECO:0000256" key="11">
    <source>
        <dbReference type="ARBA" id="ARBA00023257"/>
    </source>
</evidence>
<keyword evidence="11 20" id="KW-0628">Postsynaptic cell membrane</keyword>
<dbReference type="GO" id="GO:0045211">
    <property type="term" value="C:postsynaptic membrane"/>
    <property type="evidence" value="ECO:0007669"/>
    <property type="project" value="UniProtKB-SubCell"/>
</dbReference>
<keyword evidence="14 20" id="KW-0407">Ion channel</keyword>
<evidence type="ECO:0000256" key="20">
    <source>
        <dbReference type="RuleBase" id="RU367118"/>
    </source>
</evidence>
<feature type="signal peptide" evidence="20">
    <location>
        <begin position="1"/>
        <end position="18"/>
    </location>
</feature>
<evidence type="ECO:0000256" key="12">
    <source>
        <dbReference type="ARBA" id="ARBA00023273"/>
    </source>
</evidence>
<feature type="compositionally biased region" description="Basic and acidic residues" evidence="21">
    <location>
        <begin position="642"/>
        <end position="651"/>
    </location>
</feature>
<dbReference type="SUPFAM" id="SSF53822">
    <property type="entry name" value="Periplasmic binding protein-like I"/>
    <property type="match status" value="1"/>
</dbReference>
<evidence type="ECO:0000256" key="4">
    <source>
        <dbReference type="ARBA" id="ARBA00022729"/>
    </source>
</evidence>
<keyword evidence="12" id="KW-0966">Cell projection</keyword>
<evidence type="ECO:0000256" key="16">
    <source>
        <dbReference type="ARBA" id="ARBA00034107"/>
    </source>
</evidence>
<keyword evidence="3 20" id="KW-0812">Transmembrane</keyword>
<feature type="non-terminal residue" evidence="24">
    <location>
        <position position="659"/>
    </location>
</feature>
<reference evidence="24" key="1">
    <citation type="submission" date="2020-02" db="EMBL/GenBank/DDBJ databases">
        <title>Bird 10,000 Genomes (B10K) Project - Family phase.</title>
        <authorList>
            <person name="Zhang G."/>
        </authorList>
    </citation>
    <scope>NUCLEOTIDE SEQUENCE</scope>
    <source>
        <strain evidence="24">B10K-DU-002-40</strain>
        <tissue evidence="24">Muscle</tissue>
    </source>
</reference>
<evidence type="ECO:0000256" key="7">
    <source>
        <dbReference type="ARBA" id="ARBA00023065"/>
    </source>
</evidence>
<keyword evidence="6 20" id="KW-0770">Synapse</keyword>
<organism evidence="24 25">
    <name type="scientific">Nicator chloris</name>
    <dbReference type="NCBI Taxonomy" id="237433"/>
    <lineage>
        <taxon>Eukaryota</taxon>
        <taxon>Metazoa</taxon>
        <taxon>Chordata</taxon>
        <taxon>Craniata</taxon>
        <taxon>Vertebrata</taxon>
        <taxon>Euteleostomi</taxon>
        <taxon>Archelosauria</taxon>
        <taxon>Archosauria</taxon>
        <taxon>Dinosauria</taxon>
        <taxon>Saurischia</taxon>
        <taxon>Theropoda</taxon>
        <taxon>Coelurosauria</taxon>
        <taxon>Aves</taxon>
        <taxon>Neognathae</taxon>
        <taxon>Neoaves</taxon>
        <taxon>Telluraves</taxon>
        <taxon>Australaves</taxon>
        <taxon>Passeriformes</taxon>
        <taxon>Sylvioidea</taxon>
        <taxon>Pycnonotidae</taxon>
        <taxon>Nicator</taxon>
    </lineage>
</organism>
<keyword evidence="4 20" id="KW-0732">Signal</keyword>
<feature type="transmembrane region" description="Helical" evidence="20">
    <location>
        <begin position="324"/>
        <end position="346"/>
    </location>
</feature>
<evidence type="ECO:0000256" key="14">
    <source>
        <dbReference type="ARBA" id="ARBA00023303"/>
    </source>
</evidence>
<dbReference type="EMBL" id="WAAE01017166">
    <property type="protein sequence ID" value="NXX32497.1"/>
    <property type="molecule type" value="Genomic_DNA"/>
</dbReference>
<evidence type="ECO:0000256" key="2">
    <source>
        <dbReference type="ARBA" id="ARBA00022475"/>
    </source>
</evidence>
<dbReference type="FunFam" id="1.10.287.70:FF:000010">
    <property type="entry name" value="Putative glutamate receptor ionotropic kainate 1"/>
    <property type="match status" value="1"/>
</dbReference>